<name>A0A497EMU0_9CREN</name>
<dbReference type="AlphaFoldDB" id="A0A497EMU0"/>
<sequence>VKESVKLVRTLRDLSGRQLGIGITVDVSMLAYEIVKSSGVEDIKSSVEQAASCIALSQLEPIEMEAAEFSEKLRNQGYPRMANEVERAGFVRKY</sequence>
<evidence type="ECO:0000313" key="2">
    <source>
        <dbReference type="Proteomes" id="UP000278475"/>
    </source>
</evidence>
<feature type="non-terminal residue" evidence="1">
    <location>
        <position position="1"/>
    </location>
</feature>
<gene>
    <name evidence="1" type="ORF">DRJ31_06990</name>
</gene>
<protein>
    <submittedName>
        <fullName evidence="1">Uncharacterized protein</fullName>
    </submittedName>
</protein>
<comment type="caution">
    <text evidence="1">The sequence shown here is derived from an EMBL/GenBank/DDBJ whole genome shotgun (WGS) entry which is preliminary data.</text>
</comment>
<reference evidence="1 2" key="1">
    <citation type="submission" date="2018-06" db="EMBL/GenBank/DDBJ databases">
        <title>Extensive metabolic versatility and redundancy in microbially diverse, dynamic hydrothermal sediments.</title>
        <authorList>
            <person name="Dombrowski N."/>
            <person name="Teske A."/>
            <person name="Baker B.J."/>
        </authorList>
    </citation>
    <scope>NUCLEOTIDE SEQUENCE [LARGE SCALE GENOMIC DNA]</scope>
    <source>
        <strain evidence="1">B66_G16</strain>
    </source>
</reference>
<organism evidence="1 2">
    <name type="scientific">Thermoproteota archaeon</name>
    <dbReference type="NCBI Taxonomy" id="2056631"/>
    <lineage>
        <taxon>Archaea</taxon>
        <taxon>Thermoproteota</taxon>
    </lineage>
</organism>
<proteinExistence type="predicted"/>
<dbReference type="Proteomes" id="UP000278475">
    <property type="component" value="Unassembled WGS sequence"/>
</dbReference>
<evidence type="ECO:0000313" key="1">
    <source>
        <dbReference type="EMBL" id="RLE48537.1"/>
    </source>
</evidence>
<dbReference type="EMBL" id="QMQV01000069">
    <property type="protein sequence ID" value="RLE48537.1"/>
    <property type="molecule type" value="Genomic_DNA"/>
</dbReference>
<accession>A0A497EMU0</accession>